<organism evidence="2 3">
    <name type="scientific">Chitinophaga parva</name>
    <dbReference type="NCBI Taxonomy" id="2169414"/>
    <lineage>
        <taxon>Bacteria</taxon>
        <taxon>Pseudomonadati</taxon>
        <taxon>Bacteroidota</taxon>
        <taxon>Chitinophagia</taxon>
        <taxon>Chitinophagales</taxon>
        <taxon>Chitinophagaceae</taxon>
        <taxon>Chitinophaga</taxon>
    </lineage>
</organism>
<dbReference type="RefSeq" id="WP_108687631.1">
    <property type="nucleotide sequence ID" value="NZ_QCYK01000002.1"/>
</dbReference>
<keyword evidence="3" id="KW-1185">Reference proteome</keyword>
<protein>
    <submittedName>
        <fullName evidence="2">NAD-dependent dehydratase</fullName>
    </submittedName>
</protein>
<dbReference type="Gene3D" id="3.90.25.10">
    <property type="entry name" value="UDP-galactose 4-epimerase, domain 1"/>
    <property type="match status" value="1"/>
</dbReference>
<evidence type="ECO:0000259" key="1">
    <source>
        <dbReference type="Pfam" id="PF13460"/>
    </source>
</evidence>
<evidence type="ECO:0000313" key="3">
    <source>
        <dbReference type="Proteomes" id="UP000244450"/>
    </source>
</evidence>
<evidence type="ECO:0000313" key="2">
    <source>
        <dbReference type="EMBL" id="PUZ25792.1"/>
    </source>
</evidence>
<dbReference type="InterPro" id="IPR036291">
    <property type="entry name" value="NAD(P)-bd_dom_sf"/>
</dbReference>
<dbReference type="Gene3D" id="3.40.50.720">
    <property type="entry name" value="NAD(P)-binding Rossmann-like Domain"/>
    <property type="match status" value="1"/>
</dbReference>
<dbReference type="Proteomes" id="UP000244450">
    <property type="component" value="Unassembled WGS sequence"/>
</dbReference>
<proteinExistence type="predicted"/>
<dbReference type="Pfam" id="PF13460">
    <property type="entry name" value="NAD_binding_10"/>
    <property type="match status" value="1"/>
</dbReference>
<sequence length="290" mass="30834">MNITITGSLGNISRPLATQLIAAGHHVTIISSNPGKTDAIRALGATPAIGSVNDEAFLATAFHGADAVYTMVPPDFSAPNYIDYVAGTARNYASAIRVNGITRVVNLSSIGAHLESGTGMISGLHQAEQVLNQLEGVHLTHVRAPFFYTNFMGNVDMIKHRGIIGSNYAGRLLLVHPADIADVVAAELQQPGQGRQVRYLVSDERNTSEIAEVLGAAVGKPGLPWVQFTNEQLLQGLTGSGMPAPIASLFVEMGTAVHSGALWTDFDAHRPAAAQRRPLEVFAKEFATRF</sequence>
<comment type="caution">
    <text evidence="2">The sequence shown here is derived from an EMBL/GenBank/DDBJ whole genome shotgun (WGS) entry which is preliminary data.</text>
</comment>
<dbReference type="AlphaFoldDB" id="A0A2T7BHP4"/>
<dbReference type="SUPFAM" id="SSF51735">
    <property type="entry name" value="NAD(P)-binding Rossmann-fold domains"/>
    <property type="match status" value="1"/>
</dbReference>
<dbReference type="PANTHER" id="PTHR43162">
    <property type="match status" value="1"/>
</dbReference>
<gene>
    <name evidence="2" type="ORF">DCC81_16150</name>
</gene>
<dbReference type="InterPro" id="IPR016040">
    <property type="entry name" value="NAD(P)-bd_dom"/>
</dbReference>
<reference evidence="2 3" key="1">
    <citation type="submission" date="2018-04" db="EMBL/GenBank/DDBJ databases">
        <title>Chitinophaga fuyangensis sp. nov., isolated from soil in a chemical factory.</title>
        <authorList>
            <person name="Chen K."/>
        </authorList>
    </citation>
    <scope>NUCLEOTIDE SEQUENCE [LARGE SCALE GENOMIC DNA]</scope>
    <source>
        <strain evidence="2 3">LY-1</strain>
    </source>
</reference>
<dbReference type="OrthoDB" id="2149806at2"/>
<name>A0A2T7BHP4_9BACT</name>
<accession>A0A2T7BHP4</accession>
<dbReference type="PANTHER" id="PTHR43162:SF1">
    <property type="entry name" value="PRESTALK A DIFFERENTIATION PROTEIN A"/>
    <property type="match status" value="1"/>
</dbReference>
<dbReference type="InterPro" id="IPR051604">
    <property type="entry name" value="Ergot_Alk_Oxidoreductase"/>
</dbReference>
<dbReference type="EMBL" id="QCYK01000002">
    <property type="protein sequence ID" value="PUZ25792.1"/>
    <property type="molecule type" value="Genomic_DNA"/>
</dbReference>
<feature type="domain" description="NAD(P)-binding" evidence="1">
    <location>
        <begin position="7"/>
        <end position="191"/>
    </location>
</feature>